<proteinExistence type="inferred from homology"/>
<dbReference type="GO" id="GO:0003968">
    <property type="term" value="F:RNA-directed RNA polymerase activity"/>
    <property type="evidence" value="ECO:0007669"/>
    <property type="project" value="UniProtKB-KW"/>
</dbReference>
<keyword evidence="10" id="KW-0378">Hydrolase</keyword>
<keyword evidence="12" id="KW-0693">Viral RNA replication</keyword>
<comment type="similarity">
    <text evidence="16">Belongs to the Bunyavirales RNA polymerase family.</text>
</comment>
<dbReference type="InterPro" id="IPR007099">
    <property type="entry name" value="RNA-dir_pol_NSvirus"/>
</dbReference>
<dbReference type="GO" id="GO:0016787">
    <property type="term" value="F:hydrolase activity"/>
    <property type="evidence" value="ECO:0007669"/>
    <property type="project" value="UniProtKB-KW"/>
</dbReference>
<dbReference type="NCBIfam" id="TIGR04202">
    <property type="entry name" value="capSnatchArena"/>
    <property type="match status" value="1"/>
</dbReference>
<evidence type="ECO:0000256" key="1">
    <source>
        <dbReference type="ARBA" id="ARBA00001936"/>
    </source>
</evidence>
<dbReference type="PROSITE" id="PS50525">
    <property type="entry name" value="RDRP_SSRNA_NEG_SEG"/>
    <property type="match status" value="1"/>
</dbReference>
<evidence type="ECO:0000256" key="2">
    <source>
        <dbReference type="ARBA" id="ARBA00001946"/>
    </source>
</evidence>
<dbReference type="InterPro" id="IPR029124">
    <property type="entry name" value="L_protein_N"/>
</dbReference>
<dbReference type="Pfam" id="PF21561">
    <property type="entry name" value="L_thumb_ring_vir"/>
    <property type="match status" value="1"/>
</dbReference>
<dbReference type="InterPro" id="IPR048547">
    <property type="entry name" value="L_thumb_ring_bunyavir"/>
</dbReference>
<keyword evidence="11" id="KW-0460">Magnesium</keyword>
<keyword evidence="7" id="KW-0808">Transferase</keyword>
<dbReference type="GO" id="GO:0039694">
    <property type="term" value="P:viral RNA genome replication"/>
    <property type="evidence" value="ECO:0007669"/>
    <property type="project" value="InterPro"/>
</dbReference>
<name>A0A0B4ZUS9_9VIRU</name>
<dbReference type="EMBL" id="KJ481923">
    <property type="protein sequence ID" value="AJD77604.1"/>
    <property type="molecule type" value="Viral_cRNA"/>
</dbReference>
<organism evidence="20 21">
    <name type="scientific">Mapputta virus</name>
    <dbReference type="NCBI Taxonomy" id="1590835"/>
    <lineage>
        <taxon>Viruses</taxon>
        <taxon>Riboviria</taxon>
        <taxon>Orthornavirae</taxon>
        <taxon>Negarnaviricota</taxon>
        <taxon>Polyploviricotina</taxon>
        <taxon>Bunyaviricetes</taxon>
        <taxon>Elliovirales</taxon>
        <taxon>Peribunyaviridae</taxon>
        <taxon>Orthobunyavirus</taxon>
        <taxon>Orthobunyavirus mitchellense</taxon>
    </lineage>
</organism>
<evidence type="ECO:0000256" key="17">
    <source>
        <dbReference type="ARBA" id="ARBA00048744"/>
    </source>
</evidence>
<dbReference type="Proteomes" id="UP000214500">
    <property type="component" value="Genome"/>
</dbReference>
<evidence type="ECO:0000313" key="21">
    <source>
        <dbReference type="Proteomes" id="UP000214500"/>
    </source>
</evidence>
<dbReference type="Gene3D" id="3.40.91.60">
    <property type="match status" value="1"/>
</dbReference>
<sequence length="2241" mass="260550">MDPDIKKQLELKIMTCRDPAIAREIHTEILEMRHDYFGKEICKSLNLEYRNDVPLETILQEVWDDYDLEHVPFITPDNFLFDNNCLYIIDYKVSVSMESSLATIEKYNEKMEQIGHLLPFRYEIVIIKIDPYSKILYINSDNFQKLFNNILIDVDFTDFIDMRAMLLEKFQDDEDFVAMIAHGDFTMTSSWTDESCEEYKDHPVFKEFKYSMPIPYRRLFEEAMTFNAYKAERWNTQLIKMRDYTRTSYNDFITEQANKIKTLDGTYPKPDKNEIMAGWRLMRRRIHQMRELTTDPSKQKPSGHFIWSPPSGGNNNNIAKILLLSRSLQSIKDNSPNAKMFNAIGKMMDFSADVDQYIKHIEGLKNESRRLNRKITSQKLEPKIIGSAKVLWEQQFVLNNDYCEQNGRQTFYKKFLGIGGHKKFQDKTTTDLDMSKPEILDFDDKTIILAANAMIKETDQLLYQESIVKKHETIFDSYMLKIKNASEEMHSTINAIMKTNYWNCLNDISILIKNLLSVAQYNKYNTFRVVLCANNNMFGLLFPSGDIKTRQSTLLYCIVALHKDQNAILDPGALYQTFKIKDGYLSVSRAMRLDKARCQRLVASPGLFLLTSALFKGENSTLSIREILTFAFYTSVSITKAMLSLTEPARYMMMNSLAISSHVKDYIAEKFSPYTKTLFSAYVCNLIKKGCIIANNQKDKIEIRDIYMTDFEMIQKGVKDVRELQSIWFNGKVNLKEFINEIYLPFYFNAKGLHEKHHVLVDLAKTIVEIELEQRQSIKDIWSSIPKKQTVNLAIFTHALSKSLILDTARHNHLRSRVENRNNLRRSITTISTFTSSKSCIEIGSFKDLKSKQYSIQTAANKKQLEKMRVANPLLIEENEEMLQTQHSNYNMLVEAMPNYQDFISIKVFDALYKRLKHNVLTDGPCVKEILKIMKTKVDFFFTFFNKEQKTYVDREIFVGEFEAKMCMYLVERIAKERCKLNPEEMISEPGDGKLKVLESRAETEARYLIRETAEHNKRILDNTSDTLEKMSKMKRGFRLEINADMSKWSAQDVMFKFFWLTALDPILYPEEKEHIIYFYCNYLNKKIILPDNLMCNLLDQKILHDNDILAYATNGFTTNAINIKRNWLQGNFNYTSSYLHSVSMQTFKDIIKATLPEQQVVINSLVHSDDNQTSLVLIQDLYPEEIMIEHILNEFEIVCLTFGCQANMKKTYATNLIKEFVSLFNICGEPFSVYGRFLLTSASDCAFIGPYEDFASRISAAQAGIKHGCPPSLAWLSIAIAHWMTATTYNMLPGQANDPSKNMPIDFNETPIELGGPLQAPLYLTALIGLEANKIYDMLNILKKLVNPLMIREEVAMQVSNIHEPSLHKLTEAERFKLKLIRYLVLKSDIQIDDKLGETCDMRSRSILTPRKFTTVGILKKLESFNDHANIMSTTAEAEKVLDFMIENPELLVTKGETKEQYLNSILYRYNSRRFKESLSIQNPVQLFIEQILFSLKPTIDYNSILGENMIISDTNIDEKHNIIGNVTIAKAMSNLYQDINEMDLTLDDIKICFMFTILNDPLIITAANSYLLSTQSNQSPRLGLSCSTMPEFRNMKLIHHSPALVLRAYCKKTVNLPGIDPVEMQRDLNHLEHFIAQSKLEIAMNDVLQRHKDDGTYTKQLELRELTKFYQTAYDYIKSTEHKIKVYILPHRAYTTIDFCALLQGNLIKDSCYINIHYLKQITSSTHKGEVKTISNSEIMIAKECFRALAFFLDTFISLNDRVRVLETVIDTFTFKGCLVKDLYNLIKTSQYRYEFLPLLYRMNDLTQADIDRYEAMKSDDNVVWNQWQVNRMFDKGDIDLIITGKDKFIRIIGSDDNLRLAELHIPTNKEDMIKSAGRRLLNQRHGLRFERMKEIIMDEKNLYIAYQKRQKNQYYYMIQTTDYINNRNSEIKQKSTRDQNLIVPVCLVYVAVDVSRRRVYIETLEHQNHDNYDIARLRLTLDEYATIKRAQISKVLLFDGPEITSNVFSITKLMKTHELLEPNFDRLLRKNIIPLAKIFKCSGHSIDDFDFSEQPMEADDIAEVDCKPIFSVIYPKKGNKKMTYKNAILSIIDRELTIAELELTLIDESFFAGENRGLIEAIVALIDLLESNEWSTILKNIIHMLYLKHDMDAEFHLIECPEIFKQGDDLNVTMIEEFIHSLPKITNATWSIIFENFKDKIILLINDYKEKKQPKNIVKFSKLLKKADKSTKGLFSFF</sequence>
<accession>A0A0B4ZUS9</accession>
<evidence type="ECO:0000256" key="9">
    <source>
        <dbReference type="ARBA" id="ARBA00022741"/>
    </source>
</evidence>
<comment type="catalytic activity">
    <reaction evidence="17">
        <text>RNA(n) + a ribonucleoside 5'-triphosphate = RNA(n+1) + diphosphate</text>
        <dbReference type="Rhea" id="RHEA:21248"/>
        <dbReference type="Rhea" id="RHEA-COMP:14527"/>
        <dbReference type="Rhea" id="RHEA-COMP:17342"/>
        <dbReference type="ChEBI" id="CHEBI:33019"/>
        <dbReference type="ChEBI" id="CHEBI:61557"/>
        <dbReference type="ChEBI" id="CHEBI:140395"/>
        <dbReference type="EC" id="2.7.7.48"/>
    </reaction>
</comment>
<comment type="cofactor">
    <cofactor evidence="1">
        <name>Mn(2+)</name>
        <dbReference type="ChEBI" id="CHEBI:29035"/>
    </cofactor>
</comment>
<dbReference type="GO" id="GO:0043657">
    <property type="term" value="C:host cell"/>
    <property type="evidence" value="ECO:0007669"/>
    <property type="project" value="UniProtKB-SubCell"/>
</dbReference>
<dbReference type="EC" id="2.7.7.48" evidence="4"/>
<dbReference type="Pfam" id="PF04196">
    <property type="entry name" value="Bunya_RdRp"/>
    <property type="match status" value="1"/>
</dbReference>
<dbReference type="RefSeq" id="YP_010839909.1">
    <property type="nucleotide sequence ID" value="NC_078233.1"/>
</dbReference>
<evidence type="ECO:0000256" key="12">
    <source>
        <dbReference type="ARBA" id="ARBA00022953"/>
    </source>
</evidence>
<evidence type="ECO:0000256" key="11">
    <source>
        <dbReference type="ARBA" id="ARBA00022842"/>
    </source>
</evidence>
<keyword evidence="9" id="KW-0547">Nucleotide-binding</keyword>
<keyword evidence="18" id="KW-0175">Coiled coil</keyword>
<evidence type="ECO:0000256" key="5">
    <source>
        <dbReference type="ARBA" id="ARBA00018602"/>
    </source>
</evidence>
<evidence type="ECO:0000256" key="10">
    <source>
        <dbReference type="ARBA" id="ARBA00022801"/>
    </source>
</evidence>
<keyword evidence="8" id="KW-0548">Nucleotidyltransferase</keyword>
<evidence type="ECO:0000256" key="13">
    <source>
        <dbReference type="ARBA" id="ARBA00030285"/>
    </source>
</evidence>
<dbReference type="GO" id="GO:0000166">
    <property type="term" value="F:nucleotide binding"/>
    <property type="evidence" value="ECO:0007669"/>
    <property type="project" value="UniProtKB-KW"/>
</dbReference>
<feature type="coiled-coil region" evidence="18">
    <location>
        <begin position="354"/>
        <end position="381"/>
    </location>
</feature>
<evidence type="ECO:0000256" key="7">
    <source>
        <dbReference type="ARBA" id="ARBA00022679"/>
    </source>
</evidence>
<dbReference type="GO" id="GO:0006351">
    <property type="term" value="P:DNA-templated transcription"/>
    <property type="evidence" value="ECO:0007669"/>
    <property type="project" value="InterPro"/>
</dbReference>
<dbReference type="KEGG" id="vg:80550109"/>
<protein>
    <recommendedName>
        <fullName evidence="5">RNA-directed RNA polymerase L</fullName>
        <ecNumber evidence="4">2.7.7.48</ecNumber>
    </recommendedName>
    <alternativeName>
        <fullName evidence="13">Large structural protein</fullName>
    </alternativeName>
    <alternativeName>
        <fullName evidence="15">Replicase</fullName>
    </alternativeName>
    <alternativeName>
        <fullName evidence="14">Transcriptase</fullName>
    </alternativeName>
</protein>
<evidence type="ECO:0000256" key="15">
    <source>
        <dbReference type="ARBA" id="ARBA00031012"/>
    </source>
</evidence>
<evidence type="ECO:0000313" key="20">
    <source>
        <dbReference type="EMBL" id="AJD77604.1"/>
    </source>
</evidence>
<evidence type="ECO:0000256" key="14">
    <source>
        <dbReference type="ARBA" id="ARBA00030436"/>
    </source>
</evidence>
<comment type="subcellular location">
    <subcellularLocation>
        <location evidence="3">Host cell</location>
    </subcellularLocation>
</comment>
<dbReference type="GeneID" id="80550109"/>
<dbReference type="InterPro" id="IPR048006">
    <property type="entry name" value="CapSnatch_bunyavir"/>
</dbReference>
<reference evidence="20 21" key="1">
    <citation type="journal article" date="2015" name="PLoS ONE">
        <title>Genomic Characterisation of Three Mapputta Group Viruses, a Serogroup of Australian and Papua New Guinean Bunyaviruses Associated with Human Disease.</title>
        <authorList>
            <person name="Gauci P.J."/>
            <person name="McAllister J."/>
            <person name="Mitchell I.R."/>
            <person name="Boyle D.B."/>
            <person name="Bulach D.M."/>
            <person name="Weir R.P."/>
            <person name="Melville L.F."/>
            <person name="Gubala A.J."/>
        </authorList>
    </citation>
    <scope>NUCLEOTIDE SEQUENCE [LARGE SCALE GENOMIC DNA]</scope>
    <source>
        <strain evidence="20">MRM186</strain>
    </source>
</reference>
<comment type="cofactor">
    <cofactor evidence="2">
        <name>Mg(2+)</name>
        <dbReference type="ChEBI" id="CHEBI:18420"/>
    </cofactor>
</comment>
<evidence type="ECO:0000256" key="18">
    <source>
        <dbReference type="SAM" id="Coils"/>
    </source>
</evidence>
<keyword evidence="21" id="KW-1185">Reference proteome</keyword>
<evidence type="ECO:0000256" key="8">
    <source>
        <dbReference type="ARBA" id="ARBA00022695"/>
    </source>
</evidence>
<dbReference type="CDD" id="cd22349">
    <property type="entry name" value="PDDEXK_RNA_polymerase-like"/>
    <property type="match status" value="1"/>
</dbReference>
<evidence type="ECO:0000256" key="4">
    <source>
        <dbReference type="ARBA" id="ARBA00012494"/>
    </source>
</evidence>
<keyword evidence="6 20" id="KW-0696">RNA-directed RNA polymerase</keyword>
<dbReference type="Pfam" id="PF15518">
    <property type="entry name" value="L_protein_N"/>
    <property type="match status" value="1"/>
</dbReference>
<evidence type="ECO:0000259" key="19">
    <source>
        <dbReference type="PROSITE" id="PS50525"/>
    </source>
</evidence>
<dbReference type="InterPro" id="IPR007322">
    <property type="entry name" value="RNA_pol_bunyavir"/>
</dbReference>
<evidence type="ECO:0000256" key="16">
    <source>
        <dbReference type="ARBA" id="ARBA00034123"/>
    </source>
</evidence>
<feature type="domain" description="RdRp catalytic" evidence="19">
    <location>
        <begin position="1028"/>
        <end position="1213"/>
    </location>
</feature>
<evidence type="ECO:0000256" key="3">
    <source>
        <dbReference type="ARBA" id="ARBA00004340"/>
    </source>
</evidence>
<evidence type="ECO:0000256" key="6">
    <source>
        <dbReference type="ARBA" id="ARBA00022484"/>
    </source>
</evidence>